<gene>
    <name evidence="1" type="ORF">BDA99DRAFT_543525</name>
</gene>
<sequence length="132" mass="14882">MKTTNQSGEYVSKATTECANADRSISAPQVMSRRKIGTKADLLFTTQFFEFGTCEAGKTSDITSTKTLQEAGIKIPRTLKDMLYVLSNECPNQLRQLKTCGLAISDKSYSLLKYSIYMALKIFKVEVKFWRL</sequence>
<reference evidence="1" key="2">
    <citation type="submission" date="2023-02" db="EMBL/GenBank/DDBJ databases">
        <authorList>
            <consortium name="DOE Joint Genome Institute"/>
            <person name="Mondo S.J."/>
            <person name="Chang Y."/>
            <person name="Wang Y."/>
            <person name="Ahrendt S."/>
            <person name="Andreopoulos W."/>
            <person name="Barry K."/>
            <person name="Beard J."/>
            <person name="Benny G.L."/>
            <person name="Blankenship S."/>
            <person name="Bonito G."/>
            <person name="Cuomo C."/>
            <person name="Desiro A."/>
            <person name="Gervers K.A."/>
            <person name="Hundley H."/>
            <person name="Kuo A."/>
            <person name="LaButti K."/>
            <person name="Lang B.F."/>
            <person name="Lipzen A."/>
            <person name="O'Donnell K."/>
            <person name="Pangilinan J."/>
            <person name="Reynolds N."/>
            <person name="Sandor L."/>
            <person name="Smith M.W."/>
            <person name="Tsang A."/>
            <person name="Grigoriev I.V."/>
            <person name="Stajich J.E."/>
            <person name="Spatafora J.W."/>
        </authorList>
    </citation>
    <scope>NUCLEOTIDE SEQUENCE</scope>
    <source>
        <strain evidence="1">RSA 2281</strain>
    </source>
</reference>
<dbReference type="EMBL" id="JAIXMP010000049">
    <property type="protein sequence ID" value="KAI9245877.1"/>
    <property type="molecule type" value="Genomic_DNA"/>
</dbReference>
<organism evidence="1 2">
    <name type="scientific">Phascolomyces articulosus</name>
    <dbReference type="NCBI Taxonomy" id="60185"/>
    <lineage>
        <taxon>Eukaryota</taxon>
        <taxon>Fungi</taxon>
        <taxon>Fungi incertae sedis</taxon>
        <taxon>Mucoromycota</taxon>
        <taxon>Mucoromycotina</taxon>
        <taxon>Mucoromycetes</taxon>
        <taxon>Mucorales</taxon>
        <taxon>Lichtheimiaceae</taxon>
        <taxon>Phascolomyces</taxon>
    </lineage>
</organism>
<evidence type="ECO:0000313" key="1">
    <source>
        <dbReference type="EMBL" id="KAI9245877.1"/>
    </source>
</evidence>
<comment type="caution">
    <text evidence="1">The sequence shown here is derived from an EMBL/GenBank/DDBJ whole genome shotgun (WGS) entry which is preliminary data.</text>
</comment>
<proteinExistence type="predicted"/>
<evidence type="ECO:0000313" key="2">
    <source>
        <dbReference type="Proteomes" id="UP001209540"/>
    </source>
</evidence>
<keyword evidence="2" id="KW-1185">Reference proteome</keyword>
<reference evidence="1" key="1">
    <citation type="journal article" date="2022" name="IScience">
        <title>Evolution of zygomycete secretomes and the origins of terrestrial fungal ecologies.</title>
        <authorList>
            <person name="Chang Y."/>
            <person name="Wang Y."/>
            <person name="Mondo S."/>
            <person name="Ahrendt S."/>
            <person name="Andreopoulos W."/>
            <person name="Barry K."/>
            <person name="Beard J."/>
            <person name="Benny G.L."/>
            <person name="Blankenship S."/>
            <person name="Bonito G."/>
            <person name="Cuomo C."/>
            <person name="Desiro A."/>
            <person name="Gervers K.A."/>
            <person name="Hundley H."/>
            <person name="Kuo A."/>
            <person name="LaButti K."/>
            <person name="Lang B.F."/>
            <person name="Lipzen A."/>
            <person name="O'Donnell K."/>
            <person name="Pangilinan J."/>
            <person name="Reynolds N."/>
            <person name="Sandor L."/>
            <person name="Smith M.E."/>
            <person name="Tsang A."/>
            <person name="Grigoriev I.V."/>
            <person name="Stajich J.E."/>
            <person name="Spatafora J.W."/>
        </authorList>
    </citation>
    <scope>NUCLEOTIDE SEQUENCE</scope>
    <source>
        <strain evidence="1">RSA 2281</strain>
    </source>
</reference>
<name>A0AAD5JN94_9FUNG</name>
<dbReference type="Proteomes" id="UP001209540">
    <property type="component" value="Unassembled WGS sequence"/>
</dbReference>
<protein>
    <submittedName>
        <fullName evidence="1">Uncharacterized protein</fullName>
    </submittedName>
</protein>
<accession>A0AAD5JN94</accession>
<dbReference type="AlphaFoldDB" id="A0AAD5JN94"/>